<keyword evidence="3" id="KW-1185">Reference proteome</keyword>
<gene>
    <name evidence="2" type="primary">gb27866</name>
    <name evidence="2" type="ORF">PR202_gb27866</name>
</gene>
<proteinExistence type="predicted"/>
<sequence>MGPTNCSTDGARTAVAGMLRFRAYGDGRARARPATTAEAQTMTAGARMAVAMAKLGRGCDGGRDATGSSAGDSGARSSHDVGEGGGARRGRRGAGDGGGVEQGGRWIREAGMGHALAQVKSSVRLSLSRAVGLEMQWFSSSSGPSSSSATSSQPSLLAEWNSYAAARSAEDDAGDGFGIDIEAAVRSANDRVAGTIGV</sequence>
<dbReference type="Proteomes" id="UP001054889">
    <property type="component" value="Unassembled WGS sequence"/>
</dbReference>
<organism evidence="2 3">
    <name type="scientific">Eleusine coracana subsp. coracana</name>
    <dbReference type="NCBI Taxonomy" id="191504"/>
    <lineage>
        <taxon>Eukaryota</taxon>
        <taxon>Viridiplantae</taxon>
        <taxon>Streptophyta</taxon>
        <taxon>Embryophyta</taxon>
        <taxon>Tracheophyta</taxon>
        <taxon>Spermatophyta</taxon>
        <taxon>Magnoliopsida</taxon>
        <taxon>Liliopsida</taxon>
        <taxon>Poales</taxon>
        <taxon>Poaceae</taxon>
        <taxon>PACMAD clade</taxon>
        <taxon>Chloridoideae</taxon>
        <taxon>Cynodonteae</taxon>
        <taxon>Eleusininae</taxon>
        <taxon>Eleusine</taxon>
    </lineage>
</organism>
<evidence type="ECO:0000313" key="2">
    <source>
        <dbReference type="EMBL" id="GJN38792.1"/>
    </source>
</evidence>
<dbReference type="AlphaFoldDB" id="A0AAV5FUW5"/>
<feature type="region of interest" description="Disordered" evidence="1">
    <location>
        <begin position="61"/>
        <end position="104"/>
    </location>
</feature>
<feature type="compositionally biased region" description="Low complexity" evidence="1">
    <location>
        <begin position="65"/>
        <end position="76"/>
    </location>
</feature>
<protein>
    <submittedName>
        <fullName evidence="2">Uncharacterized protein</fullName>
    </submittedName>
</protein>
<reference evidence="2" key="1">
    <citation type="journal article" date="2018" name="DNA Res.">
        <title>Multiple hybrid de novo genome assembly of finger millet, an orphan allotetraploid crop.</title>
        <authorList>
            <person name="Hatakeyama M."/>
            <person name="Aluri S."/>
            <person name="Balachadran M.T."/>
            <person name="Sivarajan S.R."/>
            <person name="Patrignani A."/>
            <person name="Gruter S."/>
            <person name="Poveda L."/>
            <person name="Shimizu-Inatsugi R."/>
            <person name="Baeten J."/>
            <person name="Francoijs K.J."/>
            <person name="Nataraja K.N."/>
            <person name="Reddy Y.A.N."/>
            <person name="Phadnis S."/>
            <person name="Ravikumar R.L."/>
            <person name="Schlapbach R."/>
            <person name="Sreeman S.M."/>
            <person name="Shimizu K.K."/>
        </authorList>
    </citation>
    <scope>NUCLEOTIDE SEQUENCE</scope>
</reference>
<reference evidence="2" key="2">
    <citation type="submission" date="2021-12" db="EMBL/GenBank/DDBJ databases">
        <title>Resequencing data analysis of finger millet.</title>
        <authorList>
            <person name="Hatakeyama M."/>
            <person name="Aluri S."/>
            <person name="Balachadran M.T."/>
            <person name="Sivarajan S.R."/>
            <person name="Poveda L."/>
            <person name="Shimizu-Inatsugi R."/>
            <person name="Schlapbach R."/>
            <person name="Sreeman S.M."/>
            <person name="Shimizu K.K."/>
        </authorList>
    </citation>
    <scope>NUCLEOTIDE SEQUENCE</scope>
</reference>
<evidence type="ECO:0000313" key="3">
    <source>
        <dbReference type="Proteomes" id="UP001054889"/>
    </source>
</evidence>
<evidence type="ECO:0000256" key="1">
    <source>
        <dbReference type="SAM" id="MobiDB-lite"/>
    </source>
</evidence>
<accession>A0AAV5FUW5</accession>
<name>A0AAV5FUW5_ELECO</name>
<comment type="caution">
    <text evidence="2">The sequence shown here is derived from an EMBL/GenBank/DDBJ whole genome shotgun (WGS) entry which is preliminary data.</text>
</comment>
<dbReference type="EMBL" id="BQKI01000097">
    <property type="protein sequence ID" value="GJN38792.1"/>
    <property type="molecule type" value="Genomic_DNA"/>
</dbReference>